<name>A0ABQ9DVW0_TEGGR</name>
<feature type="compositionally biased region" description="Acidic residues" evidence="16">
    <location>
        <begin position="1409"/>
        <end position="1420"/>
    </location>
</feature>
<dbReference type="PANTHER" id="PTHR45797:SF3">
    <property type="entry name" value="TRANSCRIPTIONAL REGULATOR ATRX HOMOLOG"/>
    <property type="match status" value="1"/>
</dbReference>
<feature type="compositionally biased region" description="Basic residues" evidence="16">
    <location>
        <begin position="588"/>
        <end position="615"/>
    </location>
</feature>
<keyword evidence="8" id="KW-0378">Hydrolase</keyword>
<feature type="compositionally biased region" description="Basic and acidic residues" evidence="16">
    <location>
        <begin position="835"/>
        <end position="844"/>
    </location>
</feature>
<dbReference type="PROSITE" id="PS51192">
    <property type="entry name" value="HELICASE_ATP_BIND_1"/>
    <property type="match status" value="1"/>
</dbReference>
<dbReference type="PROSITE" id="PS51533">
    <property type="entry name" value="ADD"/>
    <property type="match status" value="1"/>
</dbReference>
<keyword evidence="10" id="KW-0862">Zinc</keyword>
<organism evidence="20 21">
    <name type="scientific">Tegillarca granosa</name>
    <name type="common">Malaysian cockle</name>
    <name type="synonym">Anadara granosa</name>
    <dbReference type="NCBI Taxonomy" id="220873"/>
    <lineage>
        <taxon>Eukaryota</taxon>
        <taxon>Metazoa</taxon>
        <taxon>Spiralia</taxon>
        <taxon>Lophotrochozoa</taxon>
        <taxon>Mollusca</taxon>
        <taxon>Bivalvia</taxon>
        <taxon>Autobranchia</taxon>
        <taxon>Pteriomorphia</taxon>
        <taxon>Arcoida</taxon>
        <taxon>Arcoidea</taxon>
        <taxon>Arcidae</taxon>
        <taxon>Tegillarca</taxon>
    </lineage>
</organism>
<dbReference type="Gene3D" id="3.30.40.10">
    <property type="entry name" value="Zinc/RING finger domain, C3HC4 (zinc finger)"/>
    <property type="match status" value="1"/>
</dbReference>
<feature type="compositionally biased region" description="Basic and acidic residues" evidence="16">
    <location>
        <begin position="249"/>
        <end position="285"/>
    </location>
</feature>
<keyword evidence="9" id="KW-0347">Helicase</keyword>
<dbReference type="Gene3D" id="3.40.50.300">
    <property type="entry name" value="P-loop containing nucleotide triphosphate hydrolases"/>
    <property type="match status" value="1"/>
</dbReference>
<feature type="compositionally biased region" description="Acidic residues" evidence="16">
    <location>
        <begin position="1385"/>
        <end position="1396"/>
    </location>
</feature>
<evidence type="ECO:0000256" key="16">
    <source>
        <dbReference type="SAM" id="MobiDB-lite"/>
    </source>
</evidence>
<keyword evidence="11" id="KW-0067">ATP-binding</keyword>
<dbReference type="SMART" id="SM00487">
    <property type="entry name" value="DEXDc"/>
    <property type="match status" value="1"/>
</dbReference>
<comment type="subcellular location">
    <subcellularLocation>
        <location evidence="2">Chromosome</location>
        <location evidence="2">Telomere</location>
    </subcellularLocation>
    <subcellularLocation>
        <location evidence="1">Nucleus</location>
    </subcellularLocation>
</comment>
<feature type="compositionally biased region" description="Acidic residues" evidence="16">
    <location>
        <begin position="639"/>
        <end position="655"/>
    </location>
</feature>
<dbReference type="Pfam" id="PF00176">
    <property type="entry name" value="SNF2-rel_dom"/>
    <property type="match status" value="1"/>
</dbReference>
<comment type="caution">
    <text evidence="20">The sequence shown here is derived from an EMBL/GenBank/DDBJ whole genome shotgun (WGS) entry which is preliminary data.</text>
</comment>
<dbReference type="InterPro" id="IPR013083">
    <property type="entry name" value="Znf_RING/FYVE/PHD"/>
</dbReference>
<dbReference type="InterPro" id="IPR038718">
    <property type="entry name" value="SNF2-like_sf"/>
</dbReference>
<feature type="compositionally biased region" description="Acidic residues" evidence="16">
    <location>
        <begin position="557"/>
        <end position="583"/>
    </location>
</feature>
<dbReference type="Proteomes" id="UP001217089">
    <property type="component" value="Unassembled WGS sequence"/>
</dbReference>
<gene>
    <name evidence="20" type="ORF">KUTeg_023940</name>
</gene>
<keyword evidence="4" id="KW-0158">Chromosome</keyword>
<feature type="compositionally biased region" description="Basic residues" evidence="16">
    <location>
        <begin position="878"/>
        <end position="888"/>
    </location>
</feature>
<dbReference type="CDD" id="cd18793">
    <property type="entry name" value="SF2_C_SNF"/>
    <property type="match status" value="1"/>
</dbReference>
<dbReference type="Pfam" id="PF00271">
    <property type="entry name" value="Helicase_C"/>
    <property type="match status" value="1"/>
</dbReference>
<dbReference type="SUPFAM" id="SSF57903">
    <property type="entry name" value="FYVE/PHD zinc finger"/>
    <property type="match status" value="1"/>
</dbReference>
<feature type="compositionally biased region" description="Basic and acidic residues" evidence="16">
    <location>
        <begin position="795"/>
        <end position="808"/>
    </location>
</feature>
<feature type="domain" description="Helicase ATP-binding" evidence="17">
    <location>
        <begin position="1064"/>
        <end position="1250"/>
    </location>
</feature>
<feature type="compositionally biased region" description="Low complexity" evidence="16">
    <location>
        <begin position="1397"/>
        <end position="1408"/>
    </location>
</feature>
<feature type="compositionally biased region" description="Basic and acidic residues" evidence="16">
    <location>
        <begin position="889"/>
        <end position="905"/>
    </location>
</feature>
<evidence type="ECO:0000259" key="18">
    <source>
        <dbReference type="PROSITE" id="PS51194"/>
    </source>
</evidence>
<evidence type="ECO:0000256" key="11">
    <source>
        <dbReference type="ARBA" id="ARBA00022840"/>
    </source>
</evidence>
<feature type="compositionally biased region" description="Basic and acidic residues" evidence="16">
    <location>
        <begin position="971"/>
        <end position="988"/>
    </location>
</feature>
<accession>A0ABQ9DVW0</accession>
<proteinExistence type="inferred from homology"/>
<evidence type="ECO:0000256" key="7">
    <source>
        <dbReference type="ARBA" id="ARBA00022771"/>
    </source>
</evidence>
<feature type="compositionally biased region" description="Polar residues" evidence="16">
    <location>
        <begin position="288"/>
        <end position="301"/>
    </location>
</feature>
<feature type="region of interest" description="Disordered" evidence="16">
    <location>
        <begin position="470"/>
        <end position="621"/>
    </location>
</feature>
<evidence type="ECO:0000256" key="3">
    <source>
        <dbReference type="ARBA" id="ARBA00007025"/>
    </source>
</evidence>
<dbReference type="CDD" id="cd11726">
    <property type="entry name" value="ADDz_ATRX"/>
    <property type="match status" value="1"/>
</dbReference>
<dbReference type="SUPFAM" id="SSF52540">
    <property type="entry name" value="P-loop containing nucleoside triphosphate hydrolases"/>
    <property type="match status" value="2"/>
</dbReference>
<evidence type="ECO:0000256" key="10">
    <source>
        <dbReference type="ARBA" id="ARBA00022833"/>
    </source>
</evidence>
<feature type="compositionally biased region" description="Acidic residues" evidence="16">
    <location>
        <begin position="55"/>
        <end position="65"/>
    </location>
</feature>
<dbReference type="InterPro" id="IPR041430">
    <property type="entry name" value="ADD_ATRX"/>
</dbReference>
<dbReference type="InterPro" id="IPR027417">
    <property type="entry name" value="P-loop_NTPase"/>
</dbReference>
<keyword evidence="13" id="KW-0238">DNA-binding</keyword>
<feature type="compositionally biased region" description="Basic and acidic residues" evidence="16">
    <location>
        <begin position="656"/>
        <end position="666"/>
    </location>
</feature>
<evidence type="ECO:0000256" key="15">
    <source>
        <dbReference type="ARBA" id="ARBA00031106"/>
    </source>
</evidence>
<dbReference type="Gene3D" id="3.40.50.10810">
    <property type="entry name" value="Tandem AAA-ATPase domain"/>
    <property type="match status" value="1"/>
</dbReference>
<feature type="region of interest" description="Disordered" evidence="16">
    <location>
        <begin position="243"/>
        <end position="301"/>
    </location>
</feature>
<feature type="compositionally biased region" description="Basic and acidic residues" evidence="16">
    <location>
        <begin position="1438"/>
        <end position="1456"/>
    </location>
</feature>
<feature type="compositionally biased region" description="Acidic residues" evidence="16">
    <location>
        <begin position="935"/>
        <end position="953"/>
    </location>
</feature>
<evidence type="ECO:0000256" key="12">
    <source>
        <dbReference type="ARBA" id="ARBA00022895"/>
    </source>
</evidence>
<protein>
    <recommendedName>
        <fullName evidence="15">ATP-dependent helicase ATRX</fullName>
    </recommendedName>
</protein>
<keyword evidence="7" id="KW-0863">Zinc-finger</keyword>
<evidence type="ECO:0000259" key="19">
    <source>
        <dbReference type="PROSITE" id="PS51533"/>
    </source>
</evidence>
<dbReference type="Pfam" id="PF17981">
    <property type="entry name" value="ADD_ATRX"/>
    <property type="match status" value="1"/>
</dbReference>
<evidence type="ECO:0000256" key="13">
    <source>
        <dbReference type="ARBA" id="ARBA00023125"/>
    </source>
</evidence>
<feature type="domain" description="Helicase C-terminal" evidence="18">
    <location>
        <begin position="1522"/>
        <end position="1705"/>
    </location>
</feature>
<evidence type="ECO:0000256" key="14">
    <source>
        <dbReference type="ARBA" id="ARBA00023242"/>
    </source>
</evidence>
<evidence type="ECO:0000256" key="6">
    <source>
        <dbReference type="ARBA" id="ARBA00022741"/>
    </source>
</evidence>
<evidence type="ECO:0000313" key="21">
    <source>
        <dbReference type="Proteomes" id="UP001217089"/>
    </source>
</evidence>
<dbReference type="InterPro" id="IPR000330">
    <property type="entry name" value="SNF2_N"/>
</dbReference>
<keyword evidence="14" id="KW-0539">Nucleus</keyword>
<evidence type="ECO:0000256" key="5">
    <source>
        <dbReference type="ARBA" id="ARBA00022723"/>
    </source>
</evidence>
<evidence type="ECO:0000256" key="1">
    <source>
        <dbReference type="ARBA" id="ARBA00004123"/>
    </source>
</evidence>
<evidence type="ECO:0000313" key="20">
    <source>
        <dbReference type="EMBL" id="KAJ8297409.1"/>
    </source>
</evidence>
<feature type="compositionally biased region" description="Acidic residues" evidence="16">
    <location>
        <begin position="784"/>
        <end position="794"/>
    </location>
</feature>
<feature type="region of interest" description="Disordered" evidence="16">
    <location>
        <begin position="1"/>
        <end position="66"/>
    </location>
</feature>
<feature type="region of interest" description="Disordered" evidence="16">
    <location>
        <begin position="633"/>
        <end position="988"/>
    </location>
</feature>
<dbReference type="InterPro" id="IPR049730">
    <property type="entry name" value="SNF2/RAD54-like_C"/>
</dbReference>
<evidence type="ECO:0000256" key="2">
    <source>
        <dbReference type="ARBA" id="ARBA00004574"/>
    </source>
</evidence>
<dbReference type="InterPro" id="IPR025766">
    <property type="entry name" value="ADD"/>
</dbReference>
<keyword evidence="12" id="KW-0779">Telomere</keyword>
<sequence length="1740" mass="198148">MSLKSGSSRRKPQVVRKVFDDSDEDGNDENSTTDKEINGDDDDDDTVNGDKMEVNGDDAIPDELPEGTVVVEPEAVEDSNSSFKGPEFPSTKRKSDIGYLSIVTCTACGKQINTNQPGEARQHPDLKVLTCKSCYKFFKSGPITQDEDGLDEQCRWCSEGGKLFGCDFCNNTFCRSCIVRNLGRSELSVVQDEDSQWKCYMCNPKRLYGLVESCNKILEKIAQEKEKEKQKILDTKKKSIAELAPNKVSNKDKGKTDTPKTNKEDKKSESEDKKVDVEKNGEKKPPSTVKSLLSTTPVQNQPPVNTKIQYVYLQSKNTPNIDANTIFGNSIHPRNIHAVIDKLISVTHSLELLLSSIRVNIQNDQEQDFMMSGITFENRKKAVECVKSGVDLFLDELKQIDKISTVANYNSNTNTSFVNQPFPLMQNSGESIQPKSSSLLAATLMGDNPGYQNAASNPDLVNMDVSQTIDGATKENEDIKKEENDTEIKKEVKTEVEKNDNAETDQNVAASDSKDGEEEEERSKDEEEKMEVDGSESTAKATDKEDEANTEVKSEESTDESDTSTSNESDDESDEVSSGDFDESWGGSKRRKNRQAKKKKERTKKDKKEKKKKKEKEKEKSKCKLNISFKFGSKKKKDDDDEDKEESDYDSENDFEDSKKSKDKKEKSKRKSKKNSGSENSDSDLDDEIKKLSKDTPRKKKKKAAEKSEDDDDDDNGSGADKGKKKKDAKKSEKDQKEKKKSKKKTDDSSSDDDDNGDDDKDDNYDDETEEEKEETGDLPFDKNDEDTEEENKDENDKAKEDLLKELQDSTTEDGSSDSEVVINSPKKKANKKKSSQEDSKASDDTDSDVIGSPKKKKTRCSLLEAKLSDSDSDFQTPKKKRGKKRKASSSEDKSESDSDSESDKKKKRGKKGAKGKKEQQKGKRRRRIKKQSSSEDDGDNVSDEEEGSDEESQTPGGVGKRRKIRKVKSDKKLTDATKEAVKAEEDRRKRIAERQKQFNNIVQEVDENSPVKCPMTTQLVLEEDKETKKPIIEIDRNLVRQLKPHQVEAVQFIWDCTMETLERAKKEEGAGCILAHCMGLGKTLTLITFIHTMLVNQKKTKIRKALVVCPLNTVLNWQREFEMWQEHTKKEVEVFELSSVKQNFDRAQVLQNWHDDGGVMIMGYEMFRILSGGTMCRNKKQKQIFAETLTDPGPDLVVCDEGHILKNDTSSISKAMNKIRTKRRVVLTGTPLQNNLVEYHCMVNFVKPNLLGTSKEFRNRFVNPICNGQCADSTMHDVKVMKRRAHILHEKLAGCVQRKDYSALTKFLPKKHEYVISVRLSKVQMELYARYLNMTIGDSIKVSNKGGRLFQDYQNLMRIWTHPWVLKMDEVIKERRALFEEDDEFIDDSMSESDSEGSGSKKSSSSSSEDEVIPIDSESDSNKGGKRTRSTRQSRQKAKEEKESENSDAKEEPKREVFAGEVVKKWTTRSRGNEEDLAEMLRKAQEEEENKPLTTEWWAEYVSKEDFNRMELSGKLMLLFEILRMCEEIGDKILVFSQSLLSLDLIEDFLEIVDNKHQEETKDKKDEELTLKHFTADDQGFGKHWTKGEDYFRMDGSTNPQQRKDMAIAFNDPENYRARLFLISTKAGSLGINLVGANRVIIFDASWNPSHDVQSIFRVYRFGQTKPVYVYRFLAQATMEEKIYERQIIKLSLSQRVVDEHQIERHFNASDLQELYTFKPDRLDDPNRTERPTPVLPKV</sequence>
<comment type="similarity">
    <text evidence="3">Belongs to the SNF2/RAD54 helicase family.</text>
</comment>
<dbReference type="PROSITE" id="PS51194">
    <property type="entry name" value="HELICASE_CTER"/>
    <property type="match status" value="1"/>
</dbReference>
<feature type="compositionally biased region" description="Basic and acidic residues" evidence="16">
    <location>
        <begin position="1721"/>
        <end position="1732"/>
    </location>
</feature>
<feature type="compositionally biased region" description="Acidic residues" evidence="16">
    <location>
        <begin position="749"/>
        <end position="777"/>
    </location>
</feature>
<evidence type="ECO:0000256" key="4">
    <source>
        <dbReference type="ARBA" id="ARBA00022454"/>
    </source>
</evidence>
<dbReference type="InterPro" id="IPR044574">
    <property type="entry name" value="ARIP4-like"/>
</dbReference>
<dbReference type="InterPro" id="IPR014001">
    <property type="entry name" value="Helicase_ATP-bd"/>
</dbReference>
<dbReference type="InterPro" id="IPR011011">
    <property type="entry name" value="Znf_FYVE_PHD"/>
</dbReference>
<reference evidence="20 21" key="1">
    <citation type="submission" date="2022-12" db="EMBL/GenBank/DDBJ databases">
        <title>Chromosome-level genome of Tegillarca granosa.</title>
        <authorList>
            <person name="Kim J."/>
        </authorList>
    </citation>
    <scope>NUCLEOTIDE SEQUENCE [LARGE SCALE GENOMIC DNA]</scope>
    <source>
        <strain evidence="20">Teg-2019</strain>
        <tissue evidence="20">Adductor muscle</tissue>
    </source>
</reference>
<evidence type="ECO:0000256" key="8">
    <source>
        <dbReference type="ARBA" id="ARBA00022801"/>
    </source>
</evidence>
<feature type="compositionally biased region" description="Basic and acidic residues" evidence="16">
    <location>
        <begin position="472"/>
        <end position="501"/>
    </location>
</feature>
<dbReference type="PANTHER" id="PTHR45797">
    <property type="entry name" value="RAD54-LIKE"/>
    <property type="match status" value="1"/>
</dbReference>
<feature type="domain" description="PHD-type" evidence="19">
    <location>
        <begin position="93"/>
        <end position="230"/>
    </location>
</feature>
<keyword evidence="6" id="KW-0547">Nucleotide-binding</keyword>
<keyword evidence="5" id="KW-0479">Metal-binding</keyword>
<dbReference type="SMART" id="SM00490">
    <property type="entry name" value="HELICc"/>
    <property type="match status" value="1"/>
</dbReference>
<evidence type="ECO:0000259" key="17">
    <source>
        <dbReference type="PROSITE" id="PS51192"/>
    </source>
</evidence>
<dbReference type="EMBL" id="JARBDR010000923">
    <property type="protein sequence ID" value="KAJ8297409.1"/>
    <property type="molecule type" value="Genomic_DNA"/>
</dbReference>
<dbReference type="InterPro" id="IPR001650">
    <property type="entry name" value="Helicase_C-like"/>
</dbReference>
<feature type="compositionally biased region" description="Basic residues" evidence="16">
    <location>
        <begin position="960"/>
        <end position="970"/>
    </location>
</feature>
<feature type="compositionally biased region" description="Basic residues" evidence="16">
    <location>
        <begin position="1425"/>
        <end position="1437"/>
    </location>
</feature>
<feature type="region of interest" description="Disordered" evidence="16">
    <location>
        <begin position="1721"/>
        <end position="1740"/>
    </location>
</feature>
<feature type="region of interest" description="Disordered" evidence="16">
    <location>
        <begin position="1385"/>
        <end position="1456"/>
    </location>
</feature>
<keyword evidence="21" id="KW-1185">Reference proteome</keyword>
<evidence type="ECO:0000256" key="9">
    <source>
        <dbReference type="ARBA" id="ARBA00022806"/>
    </source>
</evidence>
<feature type="compositionally biased region" description="Basic residues" evidence="16">
    <location>
        <begin position="906"/>
        <end position="915"/>
    </location>
</feature>